<feature type="domain" description="DDE-1" evidence="2">
    <location>
        <begin position="8"/>
        <end position="134"/>
    </location>
</feature>
<dbReference type="GO" id="GO:0003677">
    <property type="term" value="F:DNA binding"/>
    <property type="evidence" value="ECO:0007669"/>
    <property type="project" value="TreeGrafter"/>
</dbReference>
<reference evidence="3" key="1">
    <citation type="submission" date="2021-04" db="EMBL/GenBank/DDBJ databases">
        <authorList>
            <person name="Tunstrom K."/>
        </authorList>
    </citation>
    <scope>NUCLEOTIDE SEQUENCE</scope>
</reference>
<feature type="region of interest" description="Disordered" evidence="1">
    <location>
        <begin position="182"/>
        <end position="207"/>
    </location>
</feature>
<dbReference type="Pfam" id="PF03184">
    <property type="entry name" value="DDE_1"/>
    <property type="match status" value="1"/>
</dbReference>
<evidence type="ECO:0000313" key="3">
    <source>
        <dbReference type="EMBL" id="CAG4946555.1"/>
    </source>
</evidence>
<protein>
    <submittedName>
        <fullName evidence="3">(apollo) hypothetical protein</fullName>
    </submittedName>
</protein>
<dbReference type="InterPro" id="IPR050863">
    <property type="entry name" value="CenT-Element_Derived"/>
</dbReference>
<keyword evidence="4" id="KW-1185">Reference proteome</keyword>
<dbReference type="GO" id="GO:0005634">
    <property type="term" value="C:nucleus"/>
    <property type="evidence" value="ECO:0007669"/>
    <property type="project" value="TreeGrafter"/>
</dbReference>
<dbReference type="InterPro" id="IPR004875">
    <property type="entry name" value="DDE_SF_endonuclease_dom"/>
</dbReference>
<evidence type="ECO:0000259" key="2">
    <source>
        <dbReference type="Pfam" id="PF03184"/>
    </source>
</evidence>
<evidence type="ECO:0000313" key="4">
    <source>
        <dbReference type="Proteomes" id="UP000691718"/>
    </source>
</evidence>
<accession>A0A8S3W8V1</accession>
<name>A0A8S3W8V1_PARAO</name>
<evidence type="ECO:0000256" key="1">
    <source>
        <dbReference type="SAM" id="MobiDB-lite"/>
    </source>
</evidence>
<sequence length="207" mass="23528">MCGMRTSEEDYPGTVYAATKNGWMETEIFETHFDKVFLPTVGEKRPILLVYDGHSTHVGLNIIEKAREAGITILKLPPHTSDNLQPLDLAVNKSFKDKWDLALVKWQRLQVGQMLPKKDFSKLIGHVWAQVDPSVCAAGFRKAGIFPFNNDAVSEHKFHPDQLAEWRKQTLERCTEVIETSIAPDIPKHRDNQQLHGPSCSKDQMNH</sequence>
<comment type="caution">
    <text evidence="3">The sequence shown here is derived from an EMBL/GenBank/DDBJ whole genome shotgun (WGS) entry which is preliminary data.</text>
</comment>
<proteinExistence type="predicted"/>
<dbReference type="EMBL" id="CAJQZP010000212">
    <property type="protein sequence ID" value="CAG4946555.1"/>
    <property type="molecule type" value="Genomic_DNA"/>
</dbReference>
<dbReference type="PANTHER" id="PTHR19303:SF74">
    <property type="entry name" value="POGO TRANSPOSABLE ELEMENT WITH KRAB DOMAIN"/>
    <property type="match status" value="1"/>
</dbReference>
<dbReference type="PANTHER" id="PTHR19303">
    <property type="entry name" value="TRANSPOSON"/>
    <property type="match status" value="1"/>
</dbReference>
<gene>
    <name evidence="3" type="ORF">PAPOLLO_LOCUS3351</name>
</gene>
<dbReference type="AlphaFoldDB" id="A0A8S3W8V1"/>
<dbReference type="OrthoDB" id="10035668at2759"/>
<organism evidence="3 4">
    <name type="scientific">Parnassius apollo</name>
    <name type="common">Apollo butterfly</name>
    <name type="synonym">Papilio apollo</name>
    <dbReference type="NCBI Taxonomy" id="110799"/>
    <lineage>
        <taxon>Eukaryota</taxon>
        <taxon>Metazoa</taxon>
        <taxon>Ecdysozoa</taxon>
        <taxon>Arthropoda</taxon>
        <taxon>Hexapoda</taxon>
        <taxon>Insecta</taxon>
        <taxon>Pterygota</taxon>
        <taxon>Neoptera</taxon>
        <taxon>Endopterygota</taxon>
        <taxon>Lepidoptera</taxon>
        <taxon>Glossata</taxon>
        <taxon>Ditrysia</taxon>
        <taxon>Papilionoidea</taxon>
        <taxon>Papilionidae</taxon>
        <taxon>Parnassiinae</taxon>
        <taxon>Parnassini</taxon>
        <taxon>Parnassius</taxon>
        <taxon>Parnassius</taxon>
    </lineage>
</organism>
<dbReference type="Proteomes" id="UP000691718">
    <property type="component" value="Unassembled WGS sequence"/>
</dbReference>